<evidence type="ECO:0000256" key="1">
    <source>
        <dbReference type="SAM" id="Phobius"/>
    </source>
</evidence>
<keyword evidence="1" id="KW-0812">Transmembrane</keyword>
<organism evidence="2 3">
    <name type="scientific">Streptosporangium album</name>
    <dbReference type="NCBI Taxonomy" id="47479"/>
    <lineage>
        <taxon>Bacteria</taxon>
        <taxon>Bacillati</taxon>
        <taxon>Actinomycetota</taxon>
        <taxon>Actinomycetes</taxon>
        <taxon>Streptosporangiales</taxon>
        <taxon>Streptosporangiaceae</taxon>
        <taxon>Streptosporangium</taxon>
    </lineage>
</organism>
<keyword evidence="3" id="KW-1185">Reference proteome</keyword>
<accession>A0A7W7S1R6</accession>
<sequence length="153" mass="15971">MFDEILGLPAHPLIIHAAVVLTPLLVVLAVVHALAPRTRAVLHWAVAVLAVIVPVAVFAARESGEALKENQFASADGQLGARIAEHEEFATPLLLAALALGVVSLILVYVSRGDRFGSPVRMAVSALTVVVAVVTGYYVLRAGHTGAVAVWGN</sequence>
<keyword evidence="1" id="KW-1133">Transmembrane helix</keyword>
<feature type="transmembrane region" description="Helical" evidence="1">
    <location>
        <begin position="13"/>
        <end position="34"/>
    </location>
</feature>
<dbReference type="RefSeq" id="WP_184758316.1">
    <property type="nucleotide sequence ID" value="NZ_BAABEK010000054.1"/>
</dbReference>
<feature type="transmembrane region" description="Helical" evidence="1">
    <location>
        <begin position="89"/>
        <end position="110"/>
    </location>
</feature>
<name>A0A7W7S1R6_9ACTN</name>
<dbReference type="Proteomes" id="UP000534286">
    <property type="component" value="Unassembled WGS sequence"/>
</dbReference>
<gene>
    <name evidence="2" type="ORF">FHR32_006720</name>
</gene>
<dbReference type="EMBL" id="JACHJU010000003">
    <property type="protein sequence ID" value="MBB4942334.1"/>
    <property type="molecule type" value="Genomic_DNA"/>
</dbReference>
<evidence type="ECO:0000313" key="2">
    <source>
        <dbReference type="EMBL" id="MBB4942334.1"/>
    </source>
</evidence>
<feature type="transmembrane region" description="Helical" evidence="1">
    <location>
        <begin position="122"/>
        <end position="140"/>
    </location>
</feature>
<protein>
    <submittedName>
        <fullName evidence="2">Cytochrome c biogenesis protein CcdA</fullName>
    </submittedName>
</protein>
<feature type="transmembrane region" description="Helical" evidence="1">
    <location>
        <begin position="41"/>
        <end position="60"/>
    </location>
</feature>
<dbReference type="AlphaFoldDB" id="A0A7W7S1R6"/>
<keyword evidence="1" id="KW-0472">Membrane</keyword>
<evidence type="ECO:0000313" key="3">
    <source>
        <dbReference type="Proteomes" id="UP000534286"/>
    </source>
</evidence>
<reference evidence="2 3" key="1">
    <citation type="submission" date="2020-08" db="EMBL/GenBank/DDBJ databases">
        <title>Sequencing the genomes of 1000 actinobacteria strains.</title>
        <authorList>
            <person name="Klenk H.-P."/>
        </authorList>
    </citation>
    <scope>NUCLEOTIDE SEQUENCE [LARGE SCALE GENOMIC DNA]</scope>
    <source>
        <strain evidence="2 3">DSM 43023</strain>
    </source>
</reference>
<proteinExistence type="predicted"/>
<comment type="caution">
    <text evidence="2">The sequence shown here is derived from an EMBL/GenBank/DDBJ whole genome shotgun (WGS) entry which is preliminary data.</text>
</comment>